<dbReference type="Proteomes" id="UP000663828">
    <property type="component" value="Unassembled WGS sequence"/>
</dbReference>
<dbReference type="AlphaFoldDB" id="A0A816GGG4"/>
<name>A0A816GGG4_ADIRI</name>
<proteinExistence type="predicted"/>
<sequence>MLSEDEYYTALHQLHNVPSKYRGTQRQNYRRRLKKQIKEYEYNIKYTQFTPLPYIPYHVNRKTPIPILQQLIQAATSSTEFTLDTESMKVYKAPNRPALIQVQILLPYKLSLVVICEMMHLPHRQSETFALIAEFFKAIFKHNKSMYIWGTNEELLPFTQFQLFTHDQINAIETIDLQEEFKLFWQQQHPHRRSTIEDPYSLNQECRCETCIGKNTSESWSLQDAIAYSFNEYLPKLLTEGDFHIGLDENLVGHDQTQQGYRRALTTYALNDCLSMQRIIISMKEKGFQFKRTSNEVIEPTFSFSPINDIDDDDDDIFERQRNSPEIESSNQISRTNQLAAPPIVILEQNQTSTIEDQEITHQLD</sequence>
<accession>A0A816GGG4</accession>
<protein>
    <submittedName>
        <fullName evidence="1">Uncharacterized protein</fullName>
    </submittedName>
</protein>
<comment type="caution">
    <text evidence="1">The sequence shown here is derived from an EMBL/GenBank/DDBJ whole genome shotgun (WGS) entry which is preliminary data.</text>
</comment>
<keyword evidence="2" id="KW-1185">Reference proteome</keyword>
<evidence type="ECO:0000313" key="2">
    <source>
        <dbReference type="Proteomes" id="UP000663828"/>
    </source>
</evidence>
<feature type="non-terminal residue" evidence="1">
    <location>
        <position position="365"/>
    </location>
</feature>
<reference evidence="1" key="1">
    <citation type="submission" date="2021-02" db="EMBL/GenBank/DDBJ databases">
        <authorList>
            <person name="Nowell W R."/>
        </authorList>
    </citation>
    <scope>NUCLEOTIDE SEQUENCE</scope>
</reference>
<organism evidence="1 2">
    <name type="scientific">Adineta ricciae</name>
    <name type="common">Rotifer</name>
    <dbReference type="NCBI Taxonomy" id="249248"/>
    <lineage>
        <taxon>Eukaryota</taxon>
        <taxon>Metazoa</taxon>
        <taxon>Spiralia</taxon>
        <taxon>Gnathifera</taxon>
        <taxon>Rotifera</taxon>
        <taxon>Eurotatoria</taxon>
        <taxon>Bdelloidea</taxon>
        <taxon>Adinetida</taxon>
        <taxon>Adinetidae</taxon>
        <taxon>Adineta</taxon>
    </lineage>
</organism>
<gene>
    <name evidence="1" type="ORF">XAT740_LOCUS59123</name>
</gene>
<evidence type="ECO:0000313" key="1">
    <source>
        <dbReference type="EMBL" id="CAF1673377.1"/>
    </source>
</evidence>
<dbReference type="EMBL" id="CAJNOR010013449">
    <property type="protein sequence ID" value="CAF1673377.1"/>
    <property type="molecule type" value="Genomic_DNA"/>
</dbReference>